<comment type="caution">
    <text evidence="1">The sequence shown here is derived from an EMBL/GenBank/DDBJ whole genome shotgun (WGS) entry which is preliminary data.</text>
</comment>
<dbReference type="RefSeq" id="WP_224010819.1">
    <property type="nucleotide sequence ID" value="NZ_CAJZAF010000074.1"/>
</dbReference>
<accession>A0ABM8Y3Y0</accession>
<dbReference type="Proteomes" id="UP000701702">
    <property type="component" value="Unassembled WGS sequence"/>
</dbReference>
<evidence type="ECO:0000313" key="2">
    <source>
        <dbReference type="Proteomes" id="UP000701702"/>
    </source>
</evidence>
<dbReference type="InterPro" id="IPR025737">
    <property type="entry name" value="FApF"/>
</dbReference>
<dbReference type="Pfam" id="PF13557">
    <property type="entry name" value="Phenol_MetA_deg"/>
    <property type="match status" value="1"/>
</dbReference>
<organism evidence="1 2">
    <name type="scientific">Cupriavidus pinatubonensis</name>
    <dbReference type="NCBI Taxonomy" id="248026"/>
    <lineage>
        <taxon>Bacteria</taxon>
        <taxon>Pseudomonadati</taxon>
        <taxon>Pseudomonadota</taxon>
        <taxon>Betaproteobacteria</taxon>
        <taxon>Burkholderiales</taxon>
        <taxon>Burkholderiaceae</taxon>
        <taxon>Cupriavidus</taxon>
    </lineage>
</organism>
<reference evidence="1 2" key="1">
    <citation type="submission" date="2021-08" db="EMBL/GenBank/DDBJ databases">
        <authorList>
            <person name="Peeters C."/>
        </authorList>
    </citation>
    <scope>NUCLEOTIDE SEQUENCE [LARGE SCALE GENOMIC DNA]</scope>
    <source>
        <strain evidence="1 2">LMG 23994</strain>
    </source>
</reference>
<evidence type="ECO:0008006" key="3">
    <source>
        <dbReference type="Google" id="ProtNLM"/>
    </source>
</evidence>
<name>A0ABM8Y3Y0_9BURK</name>
<proteinExistence type="predicted"/>
<evidence type="ECO:0000313" key="1">
    <source>
        <dbReference type="EMBL" id="CAG9187478.1"/>
    </source>
</evidence>
<gene>
    <name evidence="1" type="ORF">LMG23994_06923</name>
</gene>
<keyword evidence="2" id="KW-1185">Reference proteome</keyword>
<protein>
    <recommendedName>
        <fullName evidence="3">Transporter</fullName>
    </recommendedName>
</protein>
<sequence length="307" mass="33011">MLMPTSPWKKRNWCLLIALCTSTAVVDAQELEPRAYSAAPVGTNYLLASYSLLSGVVMTDPSLPVSNIEARINSFAAGYVRVFGLAGRTASVGLLAPFANANVSGNVFDAPTEVHRAGLGDLRLRLAVNLYGSTALTPDEFARQPPSTTVGASLTAVAPTGQYDPSHLINIGTNRWAFKPEIGLSQPFGNWFTEVSAGVWFFADNNAFLGNQRRRQAPLAVLQLHGGYTFRPSFWLAGDVGFYTGGNTTVNGVANQDRQQNSRYGITLSLPVVPGWSAKLGASKGLITRAGGDYKAIILTIQHQWFD</sequence>
<dbReference type="EMBL" id="CAJZAF010000074">
    <property type="protein sequence ID" value="CAG9187478.1"/>
    <property type="molecule type" value="Genomic_DNA"/>
</dbReference>